<keyword evidence="2" id="KW-1185">Reference proteome</keyword>
<organism evidence="1 2">
    <name type="scientific">Silvania confinis</name>
    <dbReference type="NCBI Taxonomy" id="2926470"/>
    <lineage>
        <taxon>Bacteria</taxon>
        <taxon>Pseudomonadati</taxon>
        <taxon>Pseudomonadota</taxon>
        <taxon>Gammaproteobacteria</taxon>
        <taxon>Enterobacterales</taxon>
        <taxon>Enterobacteriaceae</taxon>
        <taxon>Silvania</taxon>
    </lineage>
</organism>
<evidence type="ECO:0000313" key="2">
    <source>
        <dbReference type="Proteomes" id="UP001061282"/>
    </source>
</evidence>
<proteinExistence type="predicted"/>
<name>A0A9J6QBY4_9ENTR</name>
<comment type="caution">
    <text evidence="1">The sequence shown here is derived from an EMBL/GenBank/DDBJ whole genome shotgun (WGS) entry which is preliminary data.</text>
</comment>
<dbReference type="Proteomes" id="UP001061282">
    <property type="component" value="Unassembled WGS sequence"/>
</dbReference>
<reference evidence="1" key="1">
    <citation type="submission" date="2022-05" db="EMBL/GenBank/DDBJ databases">
        <title>Description of a novel species of Leclercia; Leclercia tamurae and the Proposal for a Novel Genus Silvania gen. nov. Containing Two Novel Species Silvania hatchlandensis sp. nov. and Silvania confinis sp. nov. Isolated from the Rhizosphere of Oak.</title>
        <authorList>
            <person name="Maddock D.W."/>
            <person name="Brady C.L."/>
            <person name="Denman S."/>
            <person name="Arnold D."/>
        </authorList>
    </citation>
    <scope>NUCLEOTIDE SEQUENCE</scope>
    <source>
        <strain evidence="1">H4N4</strain>
    </source>
</reference>
<evidence type="ECO:0000313" key="1">
    <source>
        <dbReference type="EMBL" id="MCU6669328.1"/>
    </source>
</evidence>
<gene>
    <name evidence="1" type="ORF">M8013_11285</name>
</gene>
<dbReference type="EMBL" id="JAMGZJ010000075">
    <property type="protein sequence ID" value="MCU6669328.1"/>
    <property type="molecule type" value="Genomic_DNA"/>
</dbReference>
<sequence>MKELTAFEMESVNGAGWLQDGLASLGSSMGASAWTLSSNLLTIDLPIIGTINLESIAPNLGSQVGNMIGTVIGFTIEGSLASIPMFGGFINKLLGN</sequence>
<dbReference type="RefSeq" id="WP_271267895.1">
    <property type="nucleotide sequence ID" value="NZ_JAMGZJ010000075.1"/>
</dbReference>
<dbReference type="AlphaFoldDB" id="A0A9J6QBY4"/>
<protein>
    <submittedName>
        <fullName evidence="1">Uncharacterized protein</fullName>
    </submittedName>
</protein>
<accession>A0A9J6QBY4</accession>